<dbReference type="Proteomes" id="UP000821865">
    <property type="component" value="Chromosome 7"/>
</dbReference>
<proteinExistence type="predicted"/>
<comment type="caution">
    <text evidence="1">The sequence shown here is derived from an EMBL/GenBank/DDBJ whole genome shotgun (WGS) entry which is preliminary data.</text>
</comment>
<reference evidence="1" key="1">
    <citation type="submission" date="2020-05" db="EMBL/GenBank/DDBJ databases">
        <title>Large-scale comparative analyses of tick genomes elucidate their genetic diversity and vector capacities.</title>
        <authorList>
            <person name="Jia N."/>
            <person name="Wang J."/>
            <person name="Shi W."/>
            <person name="Du L."/>
            <person name="Sun Y."/>
            <person name="Zhan W."/>
            <person name="Jiang J."/>
            <person name="Wang Q."/>
            <person name="Zhang B."/>
            <person name="Ji P."/>
            <person name="Sakyi L.B."/>
            <person name="Cui X."/>
            <person name="Yuan T."/>
            <person name="Jiang B."/>
            <person name="Yang W."/>
            <person name="Lam T.T.-Y."/>
            <person name="Chang Q."/>
            <person name="Ding S."/>
            <person name="Wang X."/>
            <person name="Zhu J."/>
            <person name="Ruan X."/>
            <person name="Zhao L."/>
            <person name="Wei J."/>
            <person name="Que T."/>
            <person name="Du C."/>
            <person name="Cheng J."/>
            <person name="Dai P."/>
            <person name="Han X."/>
            <person name="Huang E."/>
            <person name="Gao Y."/>
            <person name="Liu J."/>
            <person name="Shao H."/>
            <person name="Ye R."/>
            <person name="Li L."/>
            <person name="Wei W."/>
            <person name="Wang X."/>
            <person name="Wang C."/>
            <person name="Yang T."/>
            <person name="Huo Q."/>
            <person name="Li W."/>
            <person name="Guo W."/>
            <person name="Chen H."/>
            <person name="Zhou L."/>
            <person name="Ni X."/>
            <person name="Tian J."/>
            <person name="Zhou Y."/>
            <person name="Sheng Y."/>
            <person name="Liu T."/>
            <person name="Pan Y."/>
            <person name="Xia L."/>
            <person name="Li J."/>
            <person name="Zhao F."/>
            <person name="Cao W."/>
        </authorList>
    </citation>
    <scope>NUCLEOTIDE SEQUENCE</scope>
    <source>
        <strain evidence="1">Dsil-2018</strain>
    </source>
</reference>
<dbReference type="EMBL" id="CM023476">
    <property type="protein sequence ID" value="KAH7941342.1"/>
    <property type="molecule type" value="Genomic_DNA"/>
</dbReference>
<evidence type="ECO:0000313" key="1">
    <source>
        <dbReference type="EMBL" id="KAH7941342.1"/>
    </source>
</evidence>
<evidence type="ECO:0000313" key="2">
    <source>
        <dbReference type="Proteomes" id="UP000821865"/>
    </source>
</evidence>
<gene>
    <name evidence="1" type="ORF">HPB49_012424</name>
</gene>
<accession>A0ACB8CF64</accession>
<protein>
    <submittedName>
        <fullName evidence="1">Uncharacterized protein</fullName>
    </submittedName>
</protein>
<name>A0ACB8CF64_DERSI</name>
<keyword evidence="2" id="KW-1185">Reference proteome</keyword>
<sequence length="191" mass="21380">MPEIRHIIVLRLGETSYTTIKRVLFRHLLLPEHHHIQKLLSTEHLGALCPTMFLGHLQLLLVGTADFVHMALLRESFLQRLRAKKRSTSVSAHKSSLSQLAELAHEMTDVPPAAINTAGVSPVSAVDSLQEAENLASEVAELRQELRDTRTSNHRFCPPHHSVTQPSVRRSFPQASCSFFTEEHALLPPPL</sequence>
<organism evidence="1 2">
    <name type="scientific">Dermacentor silvarum</name>
    <name type="common">Tick</name>
    <dbReference type="NCBI Taxonomy" id="543639"/>
    <lineage>
        <taxon>Eukaryota</taxon>
        <taxon>Metazoa</taxon>
        <taxon>Ecdysozoa</taxon>
        <taxon>Arthropoda</taxon>
        <taxon>Chelicerata</taxon>
        <taxon>Arachnida</taxon>
        <taxon>Acari</taxon>
        <taxon>Parasitiformes</taxon>
        <taxon>Ixodida</taxon>
        <taxon>Ixodoidea</taxon>
        <taxon>Ixodidae</taxon>
        <taxon>Rhipicephalinae</taxon>
        <taxon>Dermacentor</taxon>
    </lineage>
</organism>